<dbReference type="Pfam" id="PF26401">
    <property type="entry name" value="DUF8099"/>
    <property type="match status" value="1"/>
</dbReference>
<gene>
    <name evidence="1" type="ORF">AUR65_013360</name>
</gene>
<dbReference type="Proteomes" id="UP000053621">
    <property type="component" value="Unassembled WGS sequence"/>
</dbReference>
<dbReference type="InterPro" id="IPR058412">
    <property type="entry name" value="DUF8099"/>
</dbReference>
<dbReference type="EMBL" id="LOPW02000017">
    <property type="protein sequence ID" value="POG54711.1"/>
    <property type="molecule type" value="Genomic_DNA"/>
</dbReference>
<proteinExistence type="predicted"/>
<keyword evidence="2" id="KW-1185">Reference proteome</keyword>
<organism evidence="1 2">
    <name type="scientific">Haloferax marisrubri</name>
    <dbReference type="NCBI Taxonomy" id="1544719"/>
    <lineage>
        <taxon>Archaea</taxon>
        <taxon>Methanobacteriati</taxon>
        <taxon>Methanobacteriota</taxon>
        <taxon>Stenosarchaea group</taxon>
        <taxon>Halobacteria</taxon>
        <taxon>Halobacteriales</taxon>
        <taxon>Haloferacaceae</taxon>
        <taxon>Haloferax</taxon>
    </lineage>
</organism>
<reference evidence="1" key="1">
    <citation type="submission" date="2017-08" db="EMBL/GenBank/DDBJ databases">
        <title>Haloferax marisrubri sp. nov., isolated from the Discovery deep brine-seawater interface in the Red Sea.</title>
        <authorList>
            <person name="Zhang G."/>
            <person name="Stingl U."/>
        </authorList>
    </citation>
    <scope>NUCLEOTIDE SEQUENCE [LARGE SCALE GENOMIC DNA]</scope>
    <source>
        <strain evidence="1">SB3</strain>
    </source>
</reference>
<evidence type="ECO:0000313" key="2">
    <source>
        <dbReference type="Proteomes" id="UP000053621"/>
    </source>
</evidence>
<sequence>MDSTCPAASRIAGQTTSDSGILFTAMWQTFKREFNIGRNGLRVRSVRTPLSELRPYRRLGHGDGQ</sequence>
<accession>A0A2P4NNJ9</accession>
<name>A0A2P4NNJ9_9EURY</name>
<evidence type="ECO:0000313" key="1">
    <source>
        <dbReference type="EMBL" id="POG54711.1"/>
    </source>
</evidence>
<protein>
    <submittedName>
        <fullName evidence="1">Uncharacterized protein</fullName>
    </submittedName>
</protein>
<comment type="caution">
    <text evidence="1">The sequence shown here is derived from an EMBL/GenBank/DDBJ whole genome shotgun (WGS) entry which is preliminary data.</text>
</comment>
<dbReference type="AlphaFoldDB" id="A0A2P4NNJ9"/>